<dbReference type="GO" id="GO:0044209">
    <property type="term" value="P:AMP salvage"/>
    <property type="evidence" value="ECO:0007669"/>
    <property type="project" value="UniProtKB-UniRule"/>
</dbReference>
<evidence type="ECO:0000256" key="7">
    <source>
        <dbReference type="ARBA" id="ARBA00022490"/>
    </source>
</evidence>
<dbReference type="InterPro" id="IPR000836">
    <property type="entry name" value="PRTase_dom"/>
</dbReference>
<dbReference type="Pfam" id="PF00156">
    <property type="entry name" value="Pribosyltran"/>
    <property type="match status" value="1"/>
</dbReference>
<keyword evidence="14" id="KW-1185">Reference proteome</keyword>
<dbReference type="GO" id="GO:0006166">
    <property type="term" value="P:purine ribonucleoside salvage"/>
    <property type="evidence" value="ECO:0007669"/>
    <property type="project" value="UniProtKB-UniRule"/>
</dbReference>
<keyword evidence="7 11" id="KW-0963">Cytoplasm</keyword>
<dbReference type="CDD" id="cd06223">
    <property type="entry name" value="PRTases_typeI"/>
    <property type="match status" value="1"/>
</dbReference>
<keyword evidence="9 11" id="KW-0808">Transferase</keyword>
<sequence>MDFASKIRDVVDFPKPGIVFKDITPLLQDPRAFQTAVDVIADRHVGSKLDAIVAVESRGFIIGSALAYKLGCSLVVVRKAGKLPAKTISTRYALEYGEDELHIHEDALQPGQKVLIADDLLATGGTVRATGQLIRQLGATPVEAVFLVELNGLGGRELVNDIPCFSLMSFDVEE</sequence>
<protein>
    <recommendedName>
        <fullName evidence="6 11">Adenine phosphoribosyltransferase</fullName>
        <shortName evidence="11">APRT</shortName>
        <ecNumber evidence="6 11">2.4.2.7</ecNumber>
    </recommendedName>
</protein>
<dbReference type="KEGG" id="din:Selin_1194"/>
<evidence type="ECO:0000256" key="11">
    <source>
        <dbReference type="HAMAP-Rule" id="MF_00004"/>
    </source>
</evidence>
<evidence type="ECO:0000313" key="13">
    <source>
        <dbReference type="EMBL" id="ADU65929.1"/>
    </source>
</evidence>
<keyword evidence="10 11" id="KW-0660">Purine salvage</keyword>
<comment type="subcellular location">
    <subcellularLocation>
        <location evidence="3 11">Cytoplasm</location>
    </subcellularLocation>
</comment>
<proteinExistence type="inferred from homology"/>
<comment type="catalytic activity">
    <reaction evidence="1 11">
        <text>AMP + diphosphate = 5-phospho-alpha-D-ribose 1-diphosphate + adenine</text>
        <dbReference type="Rhea" id="RHEA:16609"/>
        <dbReference type="ChEBI" id="CHEBI:16708"/>
        <dbReference type="ChEBI" id="CHEBI:33019"/>
        <dbReference type="ChEBI" id="CHEBI:58017"/>
        <dbReference type="ChEBI" id="CHEBI:456215"/>
        <dbReference type="EC" id="2.4.2.7"/>
    </reaction>
</comment>
<dbReference type="FunCoup" id="E6W4F5">
    <property type="interactions" value="363"/>
</dbReference>
<organism evidence="13 14">
    <name type="scientific">Desulfurispirillum indicum (strain ATCC BAA-1389 / DSM 22839 / S5)</name>
    <dbReference type="NCBI Taxonomy" id="653733"/>
    <lineage>
        <taxon>Bacteria</taxon>
        <taxon>Pseudomonadati</taxon>
        <taxon>Chrysiogenota</taxon>
        <taxon>Chrysiogenia</taxon>
        <taxon>Chrysiogenales</taxon>
        <taxon>Chrysiogenaceae</taxon>
        <taxon>Desulfurispirillum</taxon>
    </lineage>
</organism>
<keyword evidence="8 11" id="KW-0328">Glycosyltransferase</keyword>
<dbReference type="NCBIfam" id="TIGR01090">
    <property type="entry name" value="apt"/>
    <property type="match status" value="1"/>
</dbReference>
<dbReference type="InParanoid" id="E6W4F5"/>
<dbReference type="PANTHER" id="PTHR32315">
    <property type="entry name" value="ADENINE PHOSPHORIBOSYLTRANSFERASE"/>
    <property type="match status" value="1"/>
</dbReference>
<dbReference type="InterPro" id="IPR029057">
    <property type="entry name" value="PRTase-like"/>
</dbReference>
<evidence type="ECO:0000256" key="9">
    <source>
        <dbReference type="ARBA" id="ARBA00022679"/>
    </source>
</evidence>
<dbReference type="SUPFAM" id="SSF53271">
    <property type="entry name" value="PRTase-like"/>
    <property type="match status" value="1"/>
</dbReference>
<dbReference type="RefSeq" id="WP_013505810.1">
    <property type="nucleotide sequence ID" value="NC_014836.1"/>
</dbReference>
<evidence type="ECO:0000256" key="4">
    <source>
        <dbReference type="ARBA" id="ARBA00004659"/>
    </source>
</evidence>
<dbReference type="GO" id="GO:0002055">
    <property type="term" value="F:adenine binding"/>
    <property type="evidence" value="ECO:0007669"/>
    <property type="project" value="TreeGrafter"/>
</dbReference>
<dbReference type="GO" id="GO:0016208">
    <property type="term" value="F:AMP binding"/>
    <property type="evidence" value="ECO:0007669"/>
    <property type="project" value="TreeGrafter"/>
</dbReference>
<dbReference type="InterPro" id="IPR005764">
    <property type="entry name" value="Ade_phspho_trans"/>
</dbReference>
<dbReference type="GO" id="GO:0006168">
    <property type="term" value="P:adenine salvage"/>
    <property type="evidence" value="ECO:0007669"/>
    <property type="project" value="InterPro"/>
</dbReference>
<evidence type="ECO:0000256" key="3">
    <source>
        <dbReference type="ARBA" id="ARBA00004496"/>
    </source>
</evidence>
<comment type="pathway">
    <text evidence="4 11">Purine metabolism; AMP biosynthesis via salvage pathway; AMP from adenine: step 1/1.</text>
</comment>
<evidence type="ECO:0000259" key="12">
    <source>
        <dbReference type="Pfam" id="PF00156"/>
    </source>
</evidence>
<evidence type="ECO:0000313" key="14">
    <source>
        <dbReference type="Proteomes" id="UP000002572"/>
    </source>
</evidence>
<dbReference type="FunFam" id="3.40.50.2020:FF:000021">
    <property type="entry name" value="Adenine phosphoribosyltransferase"/>
    <property type="match status" value="1"/>
</dbReference>
<accession>E6W4F5</accession>
<dbReference type="GO" id="GO:0005737">
    <property type="term" value="C:cytoplasm"/>
    <property type="evidence" value="ECO:0007669"/>
    <property type="project" value="UniProtKB-SubCell"/>
</dbReference>
<comment type="function">
    <text evidence="2 11">Catalyzes a salvage reaction resulting in the formation of AMP, that is energically less costly than de novo synthesis.</text>
</comment>
<dbReference type="NCBIfam" id="NF002634">
    <property type="entry name" value="PRK02304.1-3"/>
    <property type="match status" value="1"/>
</dbReference>
<dbReference type="PANTHER" id="PTHR32315:SF3">
    <property type="entry name" value="ADENINE PHOSPHORIBOSYLTRANSFERASE"/>
    <property type="match status" value="1"/>
</dbReference>
<dbReference type="Proteomes" id="UP000002572">
    <property type="component" value="Chromosome"/>
</dbReference>
<dbReference type="NCBIfam" id="NF002636">
    <property type="entry name" value="PRK02304.1-5"/>
    <property type="match status" value="1"/>
</dbReference>
<comment type="subunit">
    <text evidence="11">Homodimer.</text>
</comment>
<dbReference type="InterPro" id="IPR050054">
    <property type="entry name" value="UPRTase/APRTase"/>
</dbReference>
<evidence type="ECO:0000256" key="6">
    <source>
        <dbReference type="ARBA" id="ARBA00011893"/>
    </source>
</evidence>
<evidence type="ECO:0000256" key="5">
    <source>
        <dbReference type="ARBA" id="ARBA00008391"/>
    </source>
</evidence>
<dbReference type="EC" id="2.4.2.7" evidence="6 11"/>
<comment type="similarity">
    <text evidence="5 11">Belongs to the purine/pyrimidine phosphoribosyltransferase family.</text>
</comment>
<evidence type="ECO:0000256" key="10">
    <source>
        <dbReference type="ARBA" id="ARBA00022726"/>
    </source>
</evidence>
<dbReference type="STRING" id="653733.Selin_1194"/>
<dbReference type="HOGENOM" id="CLU_063339_3_0_0"/>
<feature type="domain" description="Phosphoribosyltransferase" evidence="12">
    <location>
        <begin position="40"/>
        <end position="152"/>
    </location>
</feature>
<dbReference type="EMBL" id="CP002432">
    <property type="protein sequence ID" value="ADU65929.1"/>
    <property type="molecule type" value="Genomic_DNA"/>
</dbReference>
<evidence type="ECO:0000256" key="2">
    <source>
        <dbReference type="ARBA" id="ARBA00003968"/>
    </source>
</evidence>
<dbReference type="HAMAP" id="MF_00004">
    <property type="entry name" value="Aden_phosphoribosyltr"/>
    <property type="match status" value="1"/>
</dbReference>
<evidence type="ECO:0000256" key="8">
    <source>
        <dbReference type="ARBA" id="ARBA00022676"/>
    </source>
</evidence>
<dbReference type="AlphaFoldDB" id="E6W4F5"/>
<dbReference type="UniPathway" id="UPA00588">
    <property type="reaction ID" value="UER00646"/>
</dbReference>
<name>E6W4F5_DESIS</name>
<gene>
    <name evidence="11" type="primary">apt</name>
    <name evidence="13" type="ordered locus">Selin_1194</name>
</gene>
<evidence type="ECO:0000256" key="1">
    <source>
        <dbReference type="ARBA" id="ARBA00000868"/>
    </source>
</evidence>
<dbReference type="Gene3D" id="3.40.50.2020">
    <property type="match status" value="1"/>
</dbReference>
<dbReference type="eggNOG" id="COG0503">
    <property type="taxonomic scope" value="Bacteria"/>
</dbReference>
<reference evidence="13 14" key="1">
    <citation type="submission" date="2010-12" db="EMBL/GenBank/DDBJ databases">
        <title>Complete sequence of Desulfurispirillum indicum S5.</title>
        <authorList>
            <consortium name="US DOE Joint Genome Institute"/>
            <person name="Lucas S."/>
            <person name="Copeland A."/>
            <person name="Lapidus A."/>
            <person name="Cheng J.-F."/>
            <person name="Goodwin L."/>
            <person name="Pitluck S."/>
            <person name="Chertkov O."/>
            <person name="Held B."/>
            <person name="Detter J.C."/>
            <person name="Han C."/>
            <person name="Tapia R."/>
            <person name="Land M."/>
            <person name="Hauser L."/>
            <person name="Kyrpides N."/>
            <person name="Ivanova N."/>
            <person name="Mikhailova N."/>
            <person name="Haggblom M."/>
            <person name="Rauschenbach I."/>
            <person name="Bini E."/>
            <person name="Woyke T."/>
        </authorList>
    </citation>
    <scope>NUCLEOTIDE SEQUENCE [LARGE SCALE GENOMIC DNA]</scope>
    <source>
        <strain evidence="14">ATCC BAA-1389 / DSM 22839 / S5</strain>
    </source>
</reference>
<dbReference type="GO" id="GO:0003999">
    <property type="term" value="F:adenine phosphoribosyltransferase activity"/>
    <property type="evidence" value="ECO:0007669"/>
    <property type="project" value="UniProtKB-UniRule"/>
</dbReference>